<evidence type="ECO:0000256" key="3">
    <source>
        <dbReference type="ARBA" id="ARBA00022989"/>
    </source>
</evidence>
<feature type="transmembrane region" description="Helical" evidence="6">
    <location>
        <begin position="166"/>
        <end position="186"/>
    </location>
</feature>
<dbReference type="Proteomes" id="UP000316706">
    <property type="component" value="Unassembled WGS sequence"/>
</dbReference>
<accession>A0A543I8E8</accession>
<evidence type="ECO:0000313" key="9">
    <source>
        <dbReference type="Proteomes" id="UP000316706"/>
    </source>
</evidence>
<evidence type="ECO:0000259" key="7">
    <source>
        <dbReference type="Pfam" id="PF04932"/>
    </source>
</evidence>
<feature type="transmembrane region" description="Helical" evidence="6">
    <location>
        <begin position="117"/>
        <end position="135"/>
    </location>
</feature>
<evidence type="ECO:0000256" key="5">
    <source>
        <dbReference type="SAM" id="MobiDB-lite"/>
    </source>
</evidence>
<keyword evidence="9" id="KW-1185">Reference proteome</keyword>
<feature type="transmembrane region" description="Helical" evidence="6">
    <location>
        <begin position="263"/>
        <end position="279"/>
    </location>
</feature>
<keyword evidence="2 6" id="KW-0812">Transmembrane</keyword>
<keyword evidence="4 6" id="KW-0472">Membrane</keyword>
<dbReference type="InterPro" id="IPR007016">
    <property type="entry name" value="O-antigen_ligase-rel_domated"/>
</dbReference>
<dbReference type="EMBL" id="VFPO01000001">
    <property type="protein sequence ID" value="TQM66760.1"/>
    <property type="molecule type" value="Genomic_DNA"/>
</dbReference>
<dbReference type="PANTHER" id="PTHR37422">
    <property type="entry name" value="TEICHURONIC ACID BIOSYNTHESIS PROTEIN TUAE"/>
    <property type="match status" value="1"/>
</dbReference>
<protein>
    <submittedName>
        <fullName evidence="8">O-antigen ligase</fullName>
    </submittedName>
</protein>
<feature type="region of interest" description="Disordered" evidence="5">
    <location>
        <begin position="16"/>
        <end position="37"/>
    </location>
</feature>
<keyword evidence="3 6" id="KW-1133">Transmembrane helix</keyword>
<feature type="transmembrane region" description="Helical" evidence="6">
    <location>
        <begin position="91"/>
        <end position="110"/>
    </location>
</feature>
<feature type="transmembrane region" description="Helical" evidence="6">
    <location>
        <begin position="286"/>
        <end position="307"/>
    </location>
</feature>
<reference evidence="8 9" key="1">
    <citation type="submission" date="2019-06" db="EMBL/GenBank/DDBJ databases">
        <title>Sequencing the genomes of 1000 actinobacteria strains.</title>
        <authorList>
            <person name="Klenk H.-P."/>
        </authorList>
    </citation>
    <scope>NUCLEOTIDE SEQUENCE [LARGE SCALE GENOMIC DNA]</scope>
    <source>
        <strain evidence="8 9">DSM 45043</strain>
    </source>
</reference>
<feature type="transmembrane region" description="Helical" evidence="6">
    <location>
        <begin position="60"/>
        <end position="79"/>
    </location>
</feature>
<dbReference type="GO" id="GO:0016020">
    <property type="term" value="C:membrane"/>
    <property type="evidence" value="ECO:0007669"/>
    <property type="project" value="UniProtKB-SubCell"/>
</dbReference>
<feature type="compositionally biased region" description="Low complexity" evidence="5">
    <location>
        <begin position="22"/>
        <end position="36"/>
    </location>
</feature>
<feature type="transmembrane region" description="Helical" evidence="6">
    <location>
        <begin position="141"/>
        <end position="159"/>
    </location>
</feature>
<proteinExistence type="predicted"/>
<comment type="subcellular location">
    <subcellularLocation>
        <location evidence="1">Membrane</location>
        <topology evidence="1">Multi-pass membrane protein</topology>
    </subcellularLocation>
</comment>
<dbReference type="AlphaFoldDB" id="A0A543I8E8"/>
<name>A0A543I8E8_9ACTN</name>
<keyword evidence="8" id="KW-0436">Ligase</keyword>
<feature type="domain" description="O-antigen ligase-related" evidence="7">
    <location>
        <begin position="248"/>
        <end position="403"/>
    </location>
</feature>
<evidence type="ECO:0000256" key="6">
    <source>
        <dbReference type="SAM" id="Phobius"/>
    </source>
</evidence>
<organism evidence="8 9">
    <name type="scientific">Actinomadura hallensis</name>
    <dbReference type="NCBI Taxonomy" id="337895"/>
    <lineage>
        <taxon>Bacteria</taxon>
        <taxon>Bacillati</taxon>
        <taxon>Actinomycetota</taxon>
        <taxon>Actinomycetes</taxon>
        <taxon>Streptosporangiales</taxon>
        <taxon>Thermomonosporaceae</taxon>
        <taxon>Actinomadura</taxon>
    </lineage>
</organism>
<comment type="caution">
    <text evidence="8">The sequence shown here is derived from an EMBL/GenBank/DDBJ whole genome shotgun (WGS) entry which is preliminary data.</text>
</comment>
<dbReference type="OrthoDB" id="5150405at2"/>
<feature type="transmembrane region" description="Helical" evidence="6">
    <location>
        <begin position="206"/>
        <end position="232"/>
    </location>
</feature>
<sequence length="474" mass="48714">MSDCAPAFAWSETARAMQPSQGLRPSRARAAAPARPGGLGWGTRPAWAARAARAAFRRPSWLVAAVVLSVGVPSGSPVFGPGLQIGPGDVASVALVLAAALLLATGRAWLPRAVLPAFGPMAAAVAVGTMCSTSVESSLPGFVRNVQLFVLVPVAVVALVRDRRDLAIVCSSLIALGLAESGYGIWQSATGNGAAMGEENIRAVGTFGAADVMAMSIVAAIAFLVLTVFALVAPGRGRAALPLALAGLGVLAAGLALALSRGTWLALGAAGVFALVVFDRRIAVKALVCCGVLLLAAPAVAGGSTAVERARSMAGSITSPDRSVQDRYHLWAAAGRMWQDHPVTGVGLKNFPAYRDSYAGIELSSGSDTADPVRGYERQPLLSPHNQYLLFLAEQGVVGLAALAALFGTLLAGLWARRRPRDPFWLASAALMTFLLVNFVYADLGGPTCVLFSVVLGVVACRAFGEPAAGEARP</sequence>
<evidence type="ECO:0000313" key="8">
    <source>
        <dbReference type="EMBL" id="TQM66760.1"/>
    </source>
</evidence>
<gene>
    <name evidence="8" type="ORF">FHX41_0346</name>
</gene>
<feature type="transmembrane region" description="Helical" evidence="6">
    <location>
        <begin position="239"/>
        <end position="257"/>
    </location>
</feature>
<dbReference type="PANTHER" id="PTHR37422:SF13">
    <property type="entry name" value="LIPOPOLYSACCHARIDE BIOSYNTHESIS PROTEIN PA4999-RELATED"/>
    <property type="match status" value="1"/>
</dbReference>
<feature type="transmembrane region" description="Helical" evidence="6">
    <location>
        <begin position="388"/>
        <end position="412"/>
    </location>
</feature>
<evidence type="ECO:0000256" key="1">
    <source>
        <dbReference type="ARBA" id="ARBA00004141"/>
    </source>
</evidence>
<feature type="transmembrane region" description="Helical" evidence="6">
    <location>
        <begin position="424"/>
        <end position="442"/>
    </location>
</feature>
<evidence type="ECO:0000256" key="4">
    <source>
        <dbReference type="ARBA" id="ARBA00023136"/>
    </source>
</evidence>
<dbReference type="RefSeq" id="WP_141965856.1">
    <property type="nucleotide sequence ID" value="NZ_VFPO01000001.1"/>
</dbReference>
<dbReference type="Pfam" id="PF04932">
    <property type="entry name" value="Wzy_C"/>
    <property type="match status" value="1"/>
</dbReference>
<dbReference type="InterPro" id="IPR051533">
    <property type="entry name" value="WaaL-like"/>
</dbReference>
<dbReference type="GO" id="GO:0016874">
    <property type="term" value="F:ligase activity"/>
    <property type="evidence" value="ECO:0007669"/>
    <property type="project" value="UniProtKB-KW"/>
</dbReference>
<evidence type="ECO:0000256" key="2">
    <source>
        <dbReference type="ARBA" id="ARBA00022692"/>
    </source>
</evidence>